<feature type="transmembrane region" description="Helical" evidence="8">
    <location>
        <begin position="390"/>
        <end position="408"/>
    </location>
</feature>
<reference evidence="10 11" key="1">
    <citation type="submission" date="2024-06" db="EMBL/GenBank/DDBJ databases">
        <authorList>
            <person name="Steensen K."/>
            <person name="Seneca J."/>
            <person name="Bartlau N."/>
            <person name="Yu A.X."/>
            <person name="Polz M.F."/>
        </authorList>
    </citation>
    <scope>NUCLEOTIDE SEQUENCE [LARGE SCALE GENOMIC DNA]</scope>
    <source>
        <strain evidence="10 11">1F145</strain>
    </source>
</reference>
<dbReference type="PANTHER" id="PTHR30445:SF9">
    <property type="match status" value="1"/>
</dbReference>
<dbReference type="EMBL" id="JBGOOW010000003">
    <property type="protein sequence ID" value="MEZ8180071.1"/>
    <property type="molecule type" value="Genomic_DNA"/>
</dbReference>
<dbReference type="InterPro" id="IPR036721">
    <property type="entry name" value="RCK_C_sf"/>
</dbReference>
<keyword evidence="3" id="KW-0813">Transport</keyword>
<sequence>MDIISNLFDMAPFVALFITLSLGYMVGKITIGRFVLGGVAGTLLMGVIIGQFGVDIDPGVKSIFFALFIYAVGYQGGAQFFKALNFRTINILLSAVVMTVSGLLCVLAAAWLFDLDRGTAAGLAAGGLTQSAIIGTAGDAIARLGGVSEEAKHLMQTNVAVGYAVTYIFGSLGPILMVTWVFPTLMKWDIRAEAIALEEKNSSGKRELAPGEFNAVTALVTRAFKVSSGDKLVGNTLAQLNDTSLSACIELIERDGHELNADKFTVLKEGDIIVVTGRRNAVQELQGSAHGKEVSLPECYEIIEENRQLIADNRKLVGQSLREIKQHSNEGLYRGVYITDYIREGVALALTPELVVKKNDIIQVTGTANDINRVEKNIGQRMGSASMTDFVILGLGMVVGLLIGLISFKIAGIPVTIGSGAGCLISGLFVGWIRSRNPHIAQFPVGAVNFIRDFGLAAFVGIVGLQAGPQAVDTIKEHGMSLLFLGAAVTIIPQLISFFFSYFVLKIKNPVEALGCVTGGRSANPGFAALMEKTGNATPVFTFTVTYAVANVLLTLWGPIIVGVITLNAGM</sequence>
<dbReference type="Gene3D" id="3.30.70.1450">
    <property type="entry name" value="Regulator of K+ conductance, C-terminal domain"/>
    <property type="match status" value="2"/>
</dbReference>
<dbReference type="InterPro" id="IPR022457">
    <property type="entry name" value="Asp_Ala_antiprt"/>
</dbReference>
<accession>A0ABV4LNQ0</accession>
<comment type="caution">
    <text evidence="10">The sequence shown here is derived from an EMBL/GenBank/DDBJ whole genome shotgun (WGS) entry which is preliminary data.</text>
</comment>
<feature type="transmembrane region" description="Helical" evidence="8">
    <location>
        <begin position="60"/>
        <end position="77"/>
    </location>
</feature>
<feature type="transmembrane region" description="Helical" evidence="8">
    <location>
        <begin position="540"/>
        <end position="567"/>
    </location>
</feature>
<name>A0ABV4LNQ0_VIBSP</name>
<keyword evidence="5 8" id="KW-0812">Transmembrane</keyword>
<feature type="domain" description="RCK C-terminal" evidence="9">
    <location>
        <begin position="208"/>
        <end position="291"/>
    </location>
</feature>
<evidence type="ECO:0000256" key="5">
    <source>
        <dbReference type="ARBA" id="ARBA00022692"/>
    </source>
</evidence>
<feature type="transmembrane region" description="Helical" evidence="8">
    <location>
        <begin position="414"/>
        <end position="433"/>
    </location>
</feature>
<organism evidence="10 11">
    <name type="scientific">Vibrio splendidus</name>
    <dbReference type="NCBI Taxonomy" id="29497"/>
    <lineage>
        <taxon>Bacteria</taxon>
        <taxon>Pseudomonadati</taxon>
        <taxon>Pseudomonadota</taxon>
        <taxon>Gammaproteobacteria</taxon>
        <taxon>Vibrionales</taxon>
        <taxon>Vibrionaceae</taxon>
        <taxon>Vibrio</taxon>
    </lineage>
</organism>
<evidence type="ECO:0000313" key="10">
    <source>
        <dbReference type="EMBL" id="MEZ8180071.1"/>
    </source>
</evidence>
<dbReference type="NCBIfam" id="TIGR03802">
    <property type="entry name" value="Asp_Ala_antiprt"/>
    <property type="match status" value="1"/>
</dbReference>
<keyword evidence="11" id="KW-1185">Reference proteome</keyword>
<keyword evidence="7 8" id="KW-0472">Membrane</keyword>
<evidence type="ECO:0000256" key="2">
    <source>
        <dbReference type="ARBA" id="ARBA00009854"/>
    </source>
</evidence>
<feature type="transmembrane region" description="Helical" evidence="8">
    <location>
        <begin position="160"/>
        <end position="182"/>
    </location>
</feature>
<feature type="transmembrane region" description="Helical" evidence="8">
    <location>
        <begin position="34"/>
        <end position="54"/>
    </location>
</feature>
<comment type="subcellular location">
    <subcellularLocation>
        <location evidence="1">Cell membrane</location>
        <topology evidence="1">Multi-pass membrane protein</topology>
    </subcellularLocation>
</comment>
<evidence type="ECO:0000256" key="4">
    <source>
        <dbReference type="ARBA" id="ARBA00022475"/>
    </source>
</evidence>
<dbReference type="Pfam" id="PF06826">
    <property type="entry name" value="Asp-Al_Ex"/>
    <property type="match status" value="2"/>
</dbReference>
<keyword evidence="4" id="KW-1003">Cell membrane</keyword>
<dbReference type="Proteomes" id="UP001569200">
    <property type="component" value="Unassembled WGS sequence"/>
</dbReference>
<dbReference type="NCBIfam" id="TIGR01625">
    <property type="entry name" value="YidE_YbjL_dupl"/>
    <property type="match status" value="1"/>
</dbReference>
<evidence type="ECO:0000256" key="1">
    <source>
        <dbReference type="ARBA" id="ARBA00004651"/>
    </source>
</evidence>
<gene>
    <name evidence="10" type="primary">aspT</name>
    <name evidence="10" type="ORF">ACED33_05245</name>
</gene>
<proteinExistence type="inferred from homology"/>
<evidence type="ECO:0000256" key="3">
    <source>
        <dbReference type="ARBA" id="ARBA00022448"/>
    </source>
</evidence>
<protein>
    <submittedName>
        <fullName evidence="10">Aspartate-alanine antiporter</fullName>
    </submittedName>
</protein>
<dbReference type="InterPro" id="IPR050144">
    <property type="entry name" value="AAE_transporter"/>
</dbReference>
<dbReference type="SUPFAM" id="SSF116726">
    <property type="entry name" value="TrkA C-terminal domain-like"/>
    <property type="match status" value="2"/>
</dbReference>
<keyword evidence="6 8" id="KW-1133">Transmembrane helix</keyword>
<feature type="transmembrane region" description="Helical" evidence="8">
    <location>
        <begin position="89"/>
        <end position="113"/>
    </location>
</feature>
<comment type="similarity">
    <text evidence="2">Belongs to the AAE transporter (TC 2.A.81) family.</text>
</comment>
<evidence type="ECO:0000256" key="8">
    <source>
        <dbReference type="SAM" id="Phobius"/>
    </source>
</evidence>
<dbReference type="RefSeq" id="WP_368085100.1">
    <property type="nucleotide sequence ID" value="NZ_JBGONW010000001.1"/>
</dbReference>
<dbReference type="PROSITE" id="PS51202">
    <property type="entry name" value="RCK_C"/>
    <property type="match status" value="1"/>
</dbReference>
<dbReference type="Pfam" id="PF02080">
    <property type="entry name" value="TrkA_C"/>
    <property type="match status" value="2"/>
</dbReference>
<evidence type="ECO:0000256" key="6">
    <source>
        <dbReference type="ARBA" id="ARBA00022989"/>
    </source>
</evidence>
<evidence type="ECO:0000313" key="11">
    <source>
        <dbReference type="Proteomes" id="UP001569200"/>
    </source>
</evidence>
<evidence type="ECO:0000256" key="7">
    <source>
        <dbReference type="ARBA" id="ARBA00023136"/>
    </source>
</evidence>
<feature type="transmembrane region" description="Helical" evidence="8">
    <location>
        <begin position="482"/>
        <end position="505"/>
    </location>
</feature>
<feature type="transmembrane region" description="Helical" evidence="8">
    <location>
        <begin position="6"/>
        <end position="27"/>
    </location>
</feature>
<dbReference type="PANTHER" id="PTHR30445">
    <property type="entry name" value="K(+)_H(+) ANTIPORTER SUBUNIT KHTT"/>
    <property type="match status" value="1"/>
</dbReference>
<dbReference type="InterPro" id="IPR006037">
    <property type="entry name" value="RCK_C"/>
</dbReference>
<evidence type="ECO:0000259" key="9">
    <source>
        <dbReference type="PROSITE" id="PS51202"/>
    </source>
</evidence>
<dbReference type="InterPro" id="IPR006512">
    <property type="entry name" value="YidE_YbjL"/>
</dbReference>